<proteinExistence type="predicted"/>
<keyword evidence="6 7" id="KW-0472">Membrane</keyword>
<dbReference type="Proteomes" id="UP000578077">
    <property type="component" value="Unassembled WGS sequence"/>
</dbReference>
<evidence type="ECO:0000313" key="9">
    <source>
        <dbReference type="EMBL" id="MBB5998215.1"/>
    </source>
</evidence>
<comment type="subcellular location">
    <subcellularLocation>
        <location evidence="1">Cell membrane</location>
        <topology evidence="1">Multi-pass membrane protein</topology>
    </subcellularLocation>
</comment>
<organism evidence="9 10">
    <name type="scientific">Streptomonospora salina</name>
    <dbReference type="NCBI Taxonomy" id="104205"/>
    <lineage>
        <taxon>Bacteria</taxon>
        <taxon>Bacillati</taxon>
        <taxon>Actinomycetota</taxon>
        <taxon>Actinomycetes</taxon>
        <taxon>Streptosporangiales</taxon>
        <taxon>Nocardiopsidaceae</taxon>
        <taxon>Streptomonospora</taxon>
    </lineage>
</organism>
<feature type="transmembrane region" description="Helical" evidence="7">
    <location>
        <begin position="143"/>
        <end position="161"/>
    </location>
</feature>
<keyword evidence="10" id="KW-1185">Reference proteome</keyword>
<evidence type="ECO:0000256" key="5">
    <source>
        <dbReference type="ARBA" id="ARBA00022989"/>
    </source>
</evidence>
<dbReference type="EMBL" id="JACHLY010000001">
    <property type="protein sequence ID" value="MBB5998215.1"/>
    <property type="molecule type" value="Genomic_DNA"/>
</dbReference>
<dbReference type="RefSeq" id="WP_184634329.1">
    <property type="nucleotide sequence ID" value="NZ_BAABKT010000037.1"/>
</dbReference>
<dbReference type="AlphaFoldDB" id="A0A841E503"/>
<sequence length="185" mass="19385">MTDTPEPPGDGPPPRSRPAAVRWLEAAELTAGIAFLALIFVLMLTQALQRHLPVSGWVGTGELARLGLVWLAFSLSGYLLGRDEHITLKLIDFAPQAWIRRTVWILANLVVAAVCAGFVVDAVELVFGGSPMTTPALGIPMSWVYVIPMAGLALTALRAAANAVATGPPAAAALPGNTDPGEADR</sequence>
<keyword evidence="2" id="KW-0813">Transport</keyword>
<evidence type="ECO:0000313" key="10">
    <source>
        <dbReference type="Proteomes" id="UP000578077"/>
    </source>
</evidence>
<evidence type="ECO:0000259" key="8">
    <source>
        <dbReference type="Pfam" id="PF04290"/>
    </source>
</evidence>
<accession>A0A841E503</accession>
<evidence type="ECO:0000256" key="3">
    <source>
        <dbReference type="ARBA" id="ARBA00022475"/>
    </source>
</evidence>
<keyword evidence="4 7" id="KW-0812">Transmembrane</keyword>
<keyword evidence="3" id="KW-1003">Cell membrane</keyword>
<evidence type="ECO:0000256" key="7">
    <source>
        <dbReference type="SAM" id="Phobius"/>
    </source>
</evidence>
<dbReference type="Pfam" id="PF04290">
    <property type="entry name" value="DctQ"/>
    <property type="match status" value="1"/>
</dbReference>
<evidence type="ECO:0000256" key="2">
    <source>
        <dbReference type="ARBA" id="ARBA00022448"/>
    </source>
</evidence>
<feature type="transmembrane region" description="Helical" evidence="7">
    <location>
        <begin position="23"/>
        <end position="43"/>
    </location>
</feature>
<name>A0A841E503_9ACTN</name>
<dbReference type="InterPro" id="IPR055348">
    <property type="entry name" value="DctQ"/>
</dbReference>
<feature type="domain" description="Tripartite ATP-independent periplasmic transporters DctQ component" evidence="8">
    <location>
        <begin position="39"/>
        <end position="164"/>
    </location>
</feature>
<evidence type="ECO:0000256" key="4">
    <source>
        <dbReference type="ARBA" id="ARBA00022692"/>
    </source>
</evidence>
<evidence type="ECO:0000256" key="6">
    <source>
        <dbReference type="ARBA" id="ARBA00023136"/>
    </source>
</evidence>
<dbReference type="GO" id="GO:0005886">
    <property type="term" value="C:plasma membrane"/>
    <property type="evidence" value="ECO:0007669"/>
    <property type="project" value="UniProtKB-SubCell"/>
</dbReference>
<comment type="caution">
    <text evidence="9">The sequence shown here is derived from an EMBL/GenBank/DDBJ whole genome shotgun (WGS) entry which is preliminary data.</text>
</comment>
<evidence type="ECO:0000256" key="1">
    <source>
        <dbReference type="ARBA" id="ARBA00004651"/>
    </source>
</evidence>
<feature type="transmembrane region" description="Helical" evidence="7">
    <location>
        <begin position="102"/>
        <end position="123"/>
    </location>
</feature>
<gene>
    <name evidence="9" type="ORF">HNR25_001966</name>
</gene>
<reference evidence="9 10" key="1">
    <citation type="submission" date="2020-08" db="EMBL/GenBank/DDBJ databases">
        <title>Sequencing the genomes of 1000 actinobacteria strains.</title>
        <authorList>
            <person name="Klenk H.-P."/>
        </authorList>
    </citation>
    <scope>NUCLEOTIDE SEQUENCE [LARGE SCALE GENOMIC DNA]</scope>
    <source>
        <strain evidence="9 10">DSM 44593</strain>
    </source>
</reference>
<keyword evidence="5 7" id="KW-1133">Transmembrane helix</keyword>
<protein>
    <submittedName>
        <fullName evidence="9">TRAP-type C4-dicarboxylate transport system permease small subunit</fullName>
    </submittedName>
</protein>